<evidence type="ECO:0000256" key="1">
    <source>
        <dbReference type="SAM" id="MobiDB-lite"/>
    </source>
</evidence>
<dbReference type="AlphaFoldDB" id="A0A7X6I5A3"/>
<evidence type="ECO:0000313" key="4">
    <source>
        <dbReference type="Proteomes" id="UP000521868"/>
    </source>
</evidence>
<keyword evidence="2" id="KW-0812">Transmembrane</keyword>
<name>A0A7X6I5A3_9BURK</name>
<comment type="caution">
    <text evidence="3">The sequence shown here is derived from an EMBL/GenBank/DDBJ whole genome shotgun (WGS) entry which is preliminary data.</text>
</comment>
<keyword evidence="2" id="KW-0472">Membrane</keyword>
<sequence>MNRRVIDTAADGRPAPADPAPAVVDEEATQRRRRKEEFRTWFFLTFVMAPVLAVAIVSAYGFAVWFYQLFVGPPGS</sequence>
<dbReference type="EMBL" id="VTOX01000001">
    <property type="protein sequence ID" value="NKE64869.1"/>
    <property type="molecule type" value="Genomic_DNA"/>
</dbReference>
<keyword evidence="4" id="KW-1185">Reference proteome</keyword>
<accession>A0A7X6I5A3</accession>
<evidence type="ECO:0000313" key="3">
    <source>
        <dbReference type="EMBL" id="NKE64869.1"/>
    </source>
</evidence>
<feature type="compositionally biased region" description="Low complexity" evidence="1">
    <location>
        <begin position="7"/>
        <end position="23"/>
    </location>
</feature>
<dbReference type="InterPro" id="IPR004448">
    <property type="entry name" value="Nitrate_reductase_NapE"/>
</dbReference>
<dbReference type="InterPro" id="IPR010649">
    <property type="entry name" value="NapE_TorE"/>
</dbReference>
<protein>
    <submittedName>
        <fullName evidence="3">Periplasmic nitrate reductase, NapE protein</fullName>
    </submittedName>
</protein>
<organism evidence="3 4">
    <name type="scientific">Ramlibacter lithotrophicus</name>
    <dbReference type="NCBI Taxonomy" id="2606681"/>
    <lineage>
        <taxon>Bacteria</taxon>
        <taxon>Pseudomonadati</taxon>
        <taxon>Pseudomonadota</taxon>
        <taxon>Betaproteobacteria</taxon>
        <taxon>Burkholderiales</taxon>
        <taxon>Comamonadaceae</taxon>
        <taxon>Ramlibacter</taxon>
    </lineage>
</organism>
<reference evidence="3 4" key="1">
    <citation type="journal article" date="2020" name="Nature">
        <title>Bacterial chemolithoautotrophy via manganese oxidation.</title>
        <authorList>
            <person name="Yu H."/>
            <person name="Leadbetter J.R."/>
        </authorList>
    </citation>
    <scope>NUCLEOTIDE SEQUENCE [LARGE SCALE GENOMIC DNA]</scope>
    <source>
        <strain evidence="3 4">RBP-1</strain>
    </source>
</reference>
<dbReference type="Pfam" id="PF06796">
    <property type="entry name" value="NapE"/>
    <property type="match status" value="1"/>
</dbReference>
<gene>
    <name evidence="3" type="primary">napE</name>
    <name evidence="3" type="ORF">RAMLITH_03465</name>
</gene>
<proteinExistence type="predicted"/>
<keyword evidence="2" id="KW-1133">Transmembrane helix</keyword>
<dbReference type="NCBIfam" id="TIGR02973">
    <property type="entry name" value="nitrate_rd_NapE"/>
    <property type="match status" value="1"/>
</dbReference>
<feature type="transmembrane region" description="Helical" evidence="2">
    <location>
        <begin position="41"/>
        <end position="67"/>
    </location>
</feature>
<feature type="region of interest" description="Disordered" evidence="1">
    <location>
        <begin position="1"/>
        <end position="28"/>
    </location>
</feature>
<dbReference type="Proteomes" id="UP000521868">
    <property type="component" value="Unassembled WGS sequence"/>
</dbReference>
<dbReference type="RefSeq" id="WP_168105919.1">
    <property type="nucleotide sequence ID" value="NZ_VTOX01000001.1"/>
</dbReference>
<evidence type="ECO:0000256" key="2">
    <source>
        <dbReference type="SAM" id="Phobius"/>
    </source>
</evidence>